<organism evidence="4 5">
    <name type="scientific">Trichoderma asperellum</name>
    <name type="common">Filamentous fungus</name>
    <dbReference type="NCBI Taxonomy" id="101201"/>
    <lineage>
        <taxon>Eukaryota</taxon>
        <taxon>Fungi</taxon>
        <taxon>Dikarya</taxon>
        <taxon>Ascomycota</taxon>
        <taxon>Pezizomycotina</taxon>
        <taxon>Sordariomycetes</taxon>
        <taxon>Hypocreomycetidae</taxon>
        <taxon>Hypocreales</taxon>
        <taxon>Hypocreaceae</taxon>
        <taxon>Trichoderma</taxon>
    </lineage>
</organism>
<feature type="zinc finger region" description="C3H1-type" evidence="1">
    <location>
        <begin position="340"/>
        <end position="368"/>
    </location>
</feature>
<dbReference type="InterPro" id="IPR057683">
    <property type="entry name" value="DUF7923"/>
</dbReference>
<dbReference type="PROSITE" id="PS50103">
    <property type="entry name" value="ZF_C3H1"/>
    <property type="match status" value="1"/>
</dbReference>
<keyword evidence="1" id="KW-0862">Zinc</keyword>
<dbReference type="PANTHER" id="PTHR37543:SF1">
    <property type="entry name" value="CCCH ZINC FINGER DNA BINDING PROTEIN (AFU_ORTHOLOGUE AFUA_5G12760)"/>
    <property type="match status" value="1"/>
</dbReference>
<dbReference type="OrthoDB" id="3512845at2759"/>
<dbReference type="AlphaFoldDB" id="A0A6V8QNM3"/>
<dbReference type="Gene3D" id="4.10.1000.10">
    <property type="entry name" value="Zinc finger, CCCH-type"/>
    <property type="match status" value="1"/>
</dbReference>
<evidence type="ECO:0000256" key="2">
    <source>
        <dbReference type="SAM" id="Coils"/>
    </source>
</evidence>
<dbReference type="InterPro" id="IPR000571">
    <property type="entry name" value="Znf_CCCH"/>
</dbReference>
<reference evidence="4 5" key="1">
    <citation type="submission" date="2020-07" db="EMBL/GenBank/DDBJ databases">
        <title>Trichoderma asperellum IC-1 whole genome shotgun sequence.</title>
        <authorList>
            <person name="Kanamasa S."/>
            <person name="Takahashi H."/>
        </authorList>
    </citation>
    <scope>NUCLEOTIDE SEQUENCE [LARGE SCALE GENOMIC DNA]</scope>
    <source>
        <strain evidence="4 5">IC-1</strain>
    </source>
</reference>
<gene>
    <name evidence="4" type="ORF">TASIC1_0003044800</name>
</gene>
<evidence type="ECO:0000259" key="3">
    <source>
        <dbReference type="PROSITE" id="PS50103"/>
    </source>
</evidence>
<evidence type="ECO:0000313" key="5">
    <source>
        <dbReference type="Proteomes" id="UP000517252"/>
    </source>
</evidence>
<evidence type="ECO:0000313" key="4">
    <source>
        <dbReference type="EMBL" id="GFP54070.1"/>
    </source>
</evidence>
<dbReference type="Pfam" id="PF25542">
    <property type="entry name" value="zf-CCCH_12"/>
    <property type="match status" value="1"/>
</dbReference>
<keyword evidence="1" id="KW-0479">Metal-binding</keyword>
<keyword evidence="2" id="KW-0175">Coiled coil</keyword>
<keyword evidence="1" id="KW-0863">Zinc-finger</keyword>
<protein>
    <recommendedName>
        <fullName evidence="3">C3H1-type domain-containing protein</fullName>
    </recommendedName>
</protein>
<accession>A0A6V8QNM3</accession>
<dbReference type="Proteomes" id="UP000517252">
    <property type="component" value="Unassembled WGS sequence"/>
</dbReference>
<proteinExistence type="predicted"/>
<feature type="domain" description="C3H1-type" evidence="3">
    <location>
        <begin position="340"/>
        <end position="368"/>
    </location>
</feature>
<feature type="coiled-coil region" evidence="2">
    <location>
        <begin position="18"/>
        <end position="63"/>
    </location>
</feature>
<sequence>MDNLFKVENELRHESQRLLNAQIDLQNAANLRSDLERRVRLYEAQEEDAKDKADKEMDKLKNHNPYVMVLIDGDGLMFRDTWIKQGLEGGKKVAYALRAAVAERFGEEAEGLEIVAKVVANLSGLSKAMQRDGCVDSPGLLKDFTLGFTQAKATFDYIDVGYGKERADSKIKDGICEITIRISIIEGVATVPDLVATNVKIEKLGDGLFRDDKLSDKYPTLAQIASSQSPPAQLIASRTASPAISAGSSQTRTPTMSYAGIVSSASPPPQITLPFTLPRKQQTPSGTGSWREKSQARVQSETQYQLIPSSIPDNWNPGRRGFDEPIRVNIQVMETIKKRKDNDKLCNNHYLRGPCAKKDICPFAHDYKINEDEIKAVAVLARQNPCSSGQYCEAEDLP</sequence>
<dbReference type="GO" id="GO:0008270">
    <property type="term" value="F:zinc ion binding"/>
    <property type="evidence" value="ECO:0007669"/>
    <property type="project" value="UniProtKB-KW"/>
</dbReference>
<dbReference type="EMBL" id="BLZH01000003">
    <property type="protein sequence ID" value="GFP54070.1"/>
    <property type="molecule type" value="Genomic_DNA"/>
</dbReference>
<dbReference type="Pfam" id="PF25540">
    <property type="entry name" value="DUF7923"/>
    <property type="match status" value="1"/>
</dbReference>
<evidence type="ECO:0000256" key="1">
    <source>
        <dbReference type="PROSITE-ProRule" id="PRU00723"/>
    </source>
</evidence>
<dbReference type="PANTHER" id="PTHR37543">
    <property type="entry name" value="CCCH ZINC FINGER DNA BINDING PROTEIN (AFU_ORTHOLOGUE AFUA_5G12760)"/>
    <property type="match status" value="1"/>
</dbReference>
<comment type="caution">
    <text evidence="4">The sequence shown here is derived from an EMBL/GenBank/DDBJ whole genome shotgun (WGS) entry which is preliminary data.</text>
</comment>
<name>A0A6V8QNM3_TRIAP</name>